<dbReference type="Proteomes" id="UP000241639">
    <property type="component" value="Unassembled WGS sequence"/>
</dbReference>
<keyword evidence="2" id="KW-1185">Reference proteome</keyword>
<sequence>MKLRVKPITGLIRSQAHIDRILRSQGFVYRSGLYNIRIQDSTSGNVYQLQIPALPHNSQAQEQPFIRLGEPSIHCNRGLSRFQAQNRDIPAPVLDAANDKLAEIVSYLRSHPTVT</sequence>
<evidence type="ECO:0008006" key="3">
    <source>
        <dbReference type="Google" id="ProtNLM"/>
    </source>
</evidence>
<dbReference type="SUPFAM" id="SSF160755">
    <property type="entry name" value="YugN-like"/>
    <property type="match status" value="1"/>
</dbReference>
<proteinExistence type="predicted"/>
<organism evidence="1 2">
    <name type="scientific">Desmospora activa DSM 45169</name>
    <dbReference type="NCBI Taxonomy" id="1121389"/>
    <lineage>
        <taxon>Bacteria</taxon>
        <taxon>Bacillati</taxon>
        <taxon>Bacillota</taxon>
        <taxon>Bacilli</taxon>
        <taxon>Bacillales</taxon>
        <taxon>Thermoactinomycetaceae</taxon>
        <taxon>Desmospora</taxon>
    </lineage>
</organism>
<dbReference type="InterPro" id="IPR036491">
    <property type="entry name" value="YugN-like_sf"/>
</dbReference>
<accession>A0A2T4ZBR2</accession>
<dbReference type="OrthoDB" id="2474573at2"/>
<dbReference type="AlphaFoldDB" id="A0A2T4ZBR2"/>
<comment type="caution">
    <text evidence="1">The sequence shown here is derived from an EMBL/GenBank/DDBJ whole genome shotgun (WGS) entry which is preliminary data.</text>
</comment>
<name>A0A2T4ZBR2_9BACL</name>
<gene>
    <name evidence="1" type="ORF">C8J48_1924</name>
</gene>
<evidence type="ECO:0000313" key="2">
    <source>
        <dbReference type="Proteomes" id="UP000241639"/>
    </source>
</evidence>
<dbReference type="RefSeq" id="WP_107726207.1">
    <property type="nucleotide sequence ID" value="NZ_PZZP01000001.1"/>
</dbReference>
<reference evidence="1 2" key="1">
    <citation type="submission" date="2018-04" db="EMBL/GenBank/DDBJ databases">
        <title>Genomic Encyclopedia of Archaeal and Bacterial Type Strains, Phase II (KMG-II): from individual species to whole genera.</title>
        <authorList>
            <person name="Goeker M."/>
        </authorList>
    </citation>
    <scope>NUCLEOTIDE SEQUENCE [LARGE SCALE GENOMIC DNA]</scope>
    <source>
        <strain evidence="1 2">DSM 45169</strain>
    </source>
</reference>
<dbReference type="EMBL" id="PZZP01000001">
    <property type="protein sequence ID" value="PTM59312.1"/>
    <property type="molecule type" value="Genomic_DNA"/>
</dbReference>
<evidence type="ECO:0000313" key="1">
    <source>
        <dbReference type="EMBL" id="PTM59312.1"/>
    </source>
</evidence>
<protein>
    <recommendedName>
        <fullName evidence="3">YugN-like protein</fullName>
    </recommendedName>
</protein>